<dbReference type="InterPro" id="IPR038071">
    <property type="entry name" value="UROD/MetE-like_sf"/>
</dbReference>
<dbReference type="Gene3D" id="3.20.20.210">
    <property type="match status" value="1"/>
</dbReference>
<feature type="non-terminal residue" evidence="1">
    <location>
        <position position="1"/>
    </location>
</feature>
<dbReference type="SUPFAM" id="SSF51726">
    <property type="entry name" value="UROD/MetE-like"/>
    <property type="match status" value="1"/>
</dbReference>
<sequence>VCWGNSPAPHDVALADIAALVLSAKPRFISFEACNPGHAHEHEVWKTVKVPADKVLMPGVLDTTTAHVEHHRLVTQRLQAYAMSGDCVMACTDCGFADPKLKDVAYSKMASMAKGAAALAAEPYAVARCKDMALDVALSAASPGEPSTMVLGRLANLREPMIPGSYGYTMNYTTALGKGSALQRRSNVAIFVPLDGPYEFAYGSKGQHKVTLRAGGLIVVPAGVNHSYKSTQENQSRILAILPGRPSGTGDEPEVPFKEATAEDGKGYVLAHDSSCRYLMSSCDGSLEFSWLRLARGKIQELPSSETVAVVLKGVVCCGERLGPLDVVKQPAFLSAAQDSLVLLIKSSLPHDMDFNFDQVQCEKLPA</sequence>
<dbReference type="SUPFAM" id="SSF51182">
    <property type="entry name" value="RmlC-like cupins"/>
    <property type="match status" value="1"/>
</dbReference>
<dbReference type="Proteomes" id="UP001178507">
    <property type="component" value="Unassembled WGS sequence"/>
</dbReference>
<accession>A0AA36IE72</accession>
<reference evidence="1" key="1">
    <citation type="submission" date="2023-08" db="EMBL/GenBank/DDBJ databases">
        <authorList>
            <person name="Chen Y."/>
            <person name="Shah S."/>
            <person name="Dougan E. K."/>
            <person name="Thang M."/>
            <person name="Chan C."/>
        </authorList>
    </citation>
    <scope>NUCLEOTIDE SEQUENCE</scope>
</reference>
<dbReference type="AlphaFoldDB" id="A0AA36IE72"/>
<dbReference type="Gene3D" id="2.60.120.10">
    <property type="entry name" value="Jelly Rolls"/>
    <property type="match status" value="1"/>
</dbReference>
<proteinExistence type="predicted"/>
<dbReference type="InterPro" id="IPR014710">
    <property type="entry name" value="RmlC-like_jellyroll"/>
</dbReference>
<dbReference type="CDD" id="cd02208">
    <property type="entry name" value="cupin_RmlC-like"/>
    <property type="match status" value="1"/>
</dbReference>
<dbReference type="EMBL" id="CAUJNA010001129">
    <property type="protein sequence ID" value="CAJ1384604.1"/>
    <property type="molecule type" value="Genomic_DNA"/>
</dbReference>
<organism evidence="1 2">
    <name type="scientific">Effrenium voratum</name>
    <dbReference type="NCBI Taxonomy" id="2562239"/>
    <lineage>
        <taxon>Eukaryota</taxon>
        <taxon>Sar</taxon>
        <taxon>Alveolata</taxon>
        <taxon>Dinophyceae</taxon>
        <taxon>Suessiales</taxon>
        <taxon>Symbiodiniaceae</taxon>
        <taxon>Effrenium</taxon>
    </lineage>
</organism>
<gene>
    <name evidence="1" type="ORF">EVOR1521_LOCUS11437</name>
</gene>
<evidence type="ECO:0000313" key="2">
    <source>
        <dbReference type="Proteomes" id="UP001178507"/>
    </source>
</evidence>
<name>A0AA36IE72_9DINO</name>
<evidence type="ECO:0000313" key="1">
    <source>
        <dbReference type="EMBL" id="CAJ1384604.1"/>
    </source>
</evidence>
<keyword evidence="2" id="KW-1185">Reference proteome</keyword>
<comment type="caution">
    <text evidence="1">The sequence shown here is derived from an EMBL/GenBank/DDBJ whole genome shotgun (WGS) entry which is preliminary data.</text>
</comment>
<dbReference type="InterPro" id="IPR011051">
    <property type="entry name" value="RmlC_Cupin_sf"/>
</dbReference>
<protein>
    <submittedName>
        <fullName evidence="1">Uncharacterized protein</fullName>
    </submittedName>
</protein>